<accession>A0A6J6E7H5</accession>
<organism evidence="2">
    <name type="scientific">freshwater metagenome</name>
    <dbReference type="NCBI Taxonomy" id="449393"/>
    <lineage>
        <taxon>unclassified sequences</taxon>
        <taxon>metagenomes</taxon>
        <taxon>ecological metagenomes</taxon>
    </lineage>
</organism>
<sequence length="174" mass="18434">MKTTVAAAVSIAGVLAAGAGAFAVNSAVLSASPQTESAMVSYMPANTSVVVESQGAATLSPDTSNSSITVPANNSSNATTYKVGDAGRVILAINNGEIEVVNVLPSSGWTAKSPEYDDGEVEVKFRSSTTELEFTARRKNGEIEVYVESEYEDADESYEREDHEEDHDEKEDDD</sequence>
<evidence type="ECO:0000256" key="1">
    <source>
        <dbReference type="SAM" id="MobiDB-lite"/>
    </source>
</evidence>
<evidence type="ECO:0000313" key="2">
    <source>
        <dbReference type="EMBL" id="CAB4571225.1"/>
    </source>
</evidence>
<name>A0A6J6E7H5_9ZZZZ</name>
<dbReference type="AlphaFoldDB" id="A0A6J6E7H5"/>
<feature type="region of interest" description="Disordered" evidence="1">
    <location>
        <begin position="147"/>
        <end position="174"/>
    </location>
</feature>
<protein>
    <submittedName>
        <fullName evidence="2">Unannotated protein</fullName>
    </submittedName>
</protein>
<dbReference type="EMBL" id="CAEZTC010000215">
    <property type="protein sequence ID" value="CAB4571225.1"/>
    <property type="molecule type" value="Genomic_DNA"/>
</dbReference>
<reference evidence="2" key="1">
    <citation type="submission" date="2020-05" db="EMBL/GenBank/DDBJ databases">
        <authorList>
            <person name="Chiriac C."/>
            <person name="Salcher M."/>
            <person name="Ghai R."/>
            <person name="Kavagutti S V."/>
        </authorList>
    </citation>
    <scope>NUCLEOTIDE SEQUENCE</scope>
</reference>
<gene>
    <name evidence="2" type="ORF">UFOPK1572_01373</name>
</gene>
<proteinExistence type="predicted"/>